<dbReference type="Proteomes" id="UP000475545">
    <property type="component" value="Unassembled WGS sequence"/>
</dbReference>
<protein>
    <recommendedName>
        <fullName evidence="4">Secreted protein</fullName>
    </recommendedName>
</protein>
<evidence type="ECO:0000256" key="1">
    <source>
        <dbReference type="SAM" id="SignalP"/>
    </source>
</evidence>
<keyword evidence="1" id="KW-0732">Signal</keyword>
<gene>
    <name evidence="2" type="ORF">GIY30_07790</name>
</gene>
<dbReference type="RefSeq" id="WP_160901280.1">
    <property type="nucleotide sequence ID" value="NZ_CP102850.1"/>
</dbReference>
<keyword evidence="3" id="KW-1185">Reference proteome</keyword>
<accession>A0A6L7GMT8</accession>
<dbReference type="AlphaFoldDB" id="A0A6L7GMT8"/>
<comment type="caution">
    <text evidence="2">The sequence shown here is derived from an EMBL/GenBank/DDBJ whole genome shotgun (WGS) entry which is preliminary data.</text>
</comment>
<proteinExistence type="predicted"/>
<organism evidence="2 3">
    <name type="scientific">Gordonia mangrovi</name>
    <dbReference type="NCBI Taxonomy" id="2665643"/>
    <lineage>
        <taxon>Bacteria</taxon>
        <taxon>Bacillati</taxon>
        <taxon>Actinomycetota</taxon>
        <taxon>Actinomycetes</taxon>
        <taxon>Mycobacteriales</taxon>
        <taxon>Gordoniaceae</taxon>
        <taxon>Gordonia</taxon>
    </lineage>
</organism>
<feature type="signal peptide" evidence="1">
    <location>
        <begin position="1"/>
        <end position="32"/>
    </location>
</feature>
<reference evidence="2 3" key="1">
    <citation type="submission" date="2019-11" db="EMBL/GenBank/DDBJ databases">
        <title>Gordonia sp. nov., a novel actinobacterium isolated from mangrove soil in Hainan.</title>
        <authorList>
            <person name="Huang X."/>
            <person name="Xie Y."/>
            <person name="Chu X."/>
            <person name="Xiao K."/>
        </authorList>
    </citation>
    <scope>NUCLEOTIDE SEQUENCE [LARGE SCALE GENOMIC DNA]</scope>
    <source>
        <strain evidence="2 3">HNM0687</strain>
    </source>
</reference>
<feature type="chain" id="PRO_5027055185" description="Secreted protein" evidence="1">
    <location>
        <begin position="33"/>
        <end position="164"/>
    </location>
</feature>
<evidence type="ECO:0000313" key="3">
    <source>
        <dbReference type="Proteomes" id="UP000475545"/>
    </source>
</evidence>
<sequence>MAVSKTRRSFGAAVAFVGVGAAGLMMAGPANAAVTGVDITSASGYGSVAGTYGAGCSYDVKVSVNNEASDMKVYFRVLGPDGEVVEDTATSKYPTGNSASFSWAPGAPGDYTLQATQDAEGDMPDWESEEVEEATPTAGQAISIPSDPPFGSVPFAGACFVLVP</sequence>
<evidence type="ECO:0000313" key="2">
    <source>
        <dbReference type="EMBL" id="MXP21254.1"/>
    </source>
</evidence>
<evidence type="ECO:0008006" key="4">
    <source>
        <dbReference type="Google" id="ProtNLM"/>
    </source>
</evidence>
<dbReference type="EMBL" id="WMBR01000001">
    <property type="protein sequence ID" value="MXP21254.1"/>
    <property type="molecule type" value="Genomic_DNA"/>
</dbReference>
<name>A0A6L7GMT8_9ACTN</name>
<dbReference type="PROSITE" id="PS51318">
    <property type="entry name" value="TAT"/>
    <property type="match status" value="1"/>
</dbReference>
<dbReference type="InterPro" id="IPR006311">
    <property type="entry name" value="TAT_signal"/>
</dbReference>